<dbReference type="AlphaFoldDB" id="A0AAV2T077"/>
<gene>
    <name evidence="12" type="ORF">CDAUBV1_LOCUS2645</name>
</gene>
<dbReference type="InterPro" id="IPR028005">
    <property type="entry name" value="AcTrfase_ESCO_Znf_dom"/>
</dbReference>
<evidence type="ECO:0000256" key="1">
    <source>
        <dbReference type="ARBA" id="ARBA00004123"/>
    </source>
</evidence>
<dbReference type="SUPFAM" id="SSF55729">
    <property type="entry name" value="Acyl-CoA N-acyltransferases (Nat)"/>
    <property type="match status" value="1"/>
</dbReference>
<dbReference type="GO" id="GO:0008270">
    <property type="term" value="F:zinc ion binding"/>
    <property type="evidence" value="ECO:0007669"/>
    <property type="project" value="UniProtKB-KW"/>
</dbReference>
<organism evidence="12 13">
    <name type="scientific">Calicophoron daubneyi</name>
    <name type="common">Rumen fluke</name>
    <name type="synonym">Paramphistomum daubneyi</name>
    <dbReference type="NCBI Taxonomy" id="300641"/>
    <lineage>
        <taxon>Eukaryota</taxon>
        <taxon>Metazoa</taxon>
        <taxon>Spiralia</taxon>
        <taxon>Lophotrochozoa</taxon>
        <taxon>Platyhelminthes</taxon>
        <taxon>Trematoda</taxon>
        <taxon>Digenea</taxon>
        <taxon>Plagiorchiida</taxon>
        <taxon>Pronocephalata</taxon>
        <taxon>Paramphistomoidea</taxon>
        <taxon>Paramphistomidae</taxon>
        <taxon>Calicophoron</taxon>
    </lineage>
</organism>
<evidence type="ECO:0000256" key="9">
    <source>
        <dbReference type="ARBA" id="ARBA00023315"/>
    </source>
</evidence>
<dbReference type="GO" id="GO:0061733">
    <property type="term" value="F:protein-lysine-acetyltransferase activity"/>
    <property type="evidence" value="ECO:0007669"/>
    <property type="project" value="TreeGrafter"/>
</dbReference>
<dbReference type="InterPro" id="IPR028009">
    <property type="entry name" value="ESCO_Acetyltransf_dom"/>
</dbReference>
<dbReference type="Proteomes" id="UP001497525">
    <property type="component" value="Unassembled WGS sequence"/>
</dbReference>
<proteinExistence type="inferred from homology"/>
<dbReference type="GO" id="GO:0000785">
    <property type="term" value="C:chromatin"/>
    <property type="evidence" value="ECO:0007669"/>
    <property type="project" value="TreeGrafter"/>
</dbReference>
<comment type="similarity">
    <text evidence="2">Belongs to the acetyltransferase family. ECO subfamily.</text>
</comment>
<evidence type="ECO:0000256" key="5">
    <source>
        <dbReference type="ARBA" id="ARBA00022771"/>
    </source>
</evidence>
<evidence type="ECO:0000313" key="13">
    <source>
        <dbReference type="Proteomes" id="UP001497525"/>
    </source>
</evidence>
<evidence type="ECO:0008006" key="14">
    <source>
        <dbReference type="Google" id="ProtNLM"/>
    </source>
</evidence>
<feature type="domain" description="N-acetyltransferase ESCO acetyl-transferase" evidence="11">
    <location>
        <begin position="221"/>
        <end position="286"/>
    </location>
</feature>
<accession>A0AAV2T077</accession>
<evidence type="ECO:0000256" key="3">
    <source>
        <dbReference type="ARBA" id="ARBA00022679"/>
    </source>
</evidence>
<comment type="caution">
    <text evidence="12">The sequence shown here is derived from an EMBL/GenBank/DDBJ whole genome shotgun (WGS) entry which is preliminary data.</text>
</comment>
<evidence type="ECO:0000256" key="7">
    <source>
        <dbReference type="ARBA" id="ARBA00023242"/>
    </source>
</evidence>
<dbReference type="InterPro" id="IPR016181">
    <property type="entry name" value="Acyl_CoA_acyltransferase"/>
</dbReference>
<evidence type="ECO:0000256" key="2">
    <source>
        <dbReference type="ARBA" id="ARBA00005816"/>
    </source>
</evidence>
<protein>
    <recommendedName>
        <fullName evidence="14">N-acetyltransferase ESCO1</fullName>
    </recommendedName>
</protein>
<keyword evidence="6" id="KW-0862">Zinc</keyword>
<keyword evidence="7" id="KW-0539">Nucleus</keyword>
<keyword evidence="3" id="KW-0808">Transferase</keyword>
<dbReference type="Gene3D" id="3.40.630.30">
    <property type="match status" value="1"/>
</dbReference>
<dbReference type="PANTHER" id="PTHR45884:SF2">
    <property type="entry name" value="N-ACETYLTRANSFERASE ECO"/>
    <property type="match status" value="1"/>
</dbReference>
<dbReference type="GO" id="GO:0005634">
    <property type="term" value="C:nucleus"/>
    <property type="evidence" value="ECO:0007669"/>
    <property type="project" value="UniProtKB-SubCell"/>
</dbReference>
<dbReference type="GO" id="GO:0007064">
    <property type="term" value="P:mitotic sister chromatid cohesion"/>
    <property type="evidence" value="ECO:0007669"/>
    <property type="project" value="TreeGrafter"/>
</dbReference>
<evidence type="ECO:0000313" key="12">
    <source>
        <dbReference type="EMBL" id="CAL5130584.1"/>
    </source>
</evidence>
<keyword evidence="4" id="KW-0479">Metal-binding</keyword>
<keyword evidence="5" id="KW-0863">Zinc-finger</keyword>
<sequence>MLCLKSATCTLRVLSLYERVMERPRIPMTQMKLDFGQRNFRNARCEGCGMVYTTADKDEQKVHALYHRDVLFASVKLPRGKHQRVLEEHFDGYRVAELLLSNHSGQKYFARISQMMGRDLGHDKPGIIGPGFSTYSLESVSDDWRVFMYVRDKSNEILGCCVVEVLTTQSVTSRHYGVHRLEGGRASILAWRVQHESSEDKVPAARFLGRQKEDAIIHMPLCGVRRLWVCKKYRRKGVATKLLDCVLKYLIYGHTLERSQIAFAEPTADGTDFAAFFVGREDFLVY</sequence>
<dbReference type="PANTHER" id="PTHR45884">
    <property type="entry name" value="N-ACETYLTRANSFERASE ECO"/>
    <property type="match status" value="1"/>
</dbReference>
<evidence type="ECO:0000256" key="8">
    <source>
        <dbReference type="ARBA" id="ARBA00023306"/>
    </source>
</evidence>
<name>A0AAV2T077_CALDB</name>
<keyword evidence="9" id="KW-0012">Acyltransferase</keyword>
<evidence type="ECO:0000259" key="11">
    <source>
        <dbReference type="Pfam" id="PF13880"/>
    </source>
</evidence>
<keyword evidence="8" id="KW-0131">Cell cycle</keyword>
<evidence type="ECO:0000256" key="6">
    <source>
        <dbReference type="ARBA" id="ARBA00022833"/>
    </source>
</evidence>
<dbReference type="EMBL" id="CAXLJL010000068">
    <property type="protein sequence ID" value="CAL5130584.1"/>
    <property type="molecule type" value="Genomic_DNA"/>
</dbReference>
<dbReference type="Pfam" id="PF13880">
    <property type="entry name" value="Acetyltransf_13"/>
    <property type="match status" value="1"/>
</dbReference>
<comment type="subcellular location">
    <subcellularLocation>
        <location evidence="1">Nucleus</location>
    </subcellularLocation>
</comment>
<feature type="domain" description="N-acetyltransferase ESCO zinc-finger" evidence="10">
    <location>
        <begin position="30"/>
        <end position="68"/>
    </location>
</feature>
<dbReference type="Pfam" id="PF13878">
    <property type="entry name" value="zf-C2H2_3"/>
    <property type="match status" value="1"/>
</dbReference>
<reference evidence="12" key="1">
    <citation type="submission" date="2024-06" db="EMBL/GenBank/DDBJ databases">
        <authorList>
            <person name="Liu X."/>
            <person name="Lenzi L."/>
            <person name="Haldenby T S."/>
            <person name="Uol C."/>
        </authorList>
    </citation>
    <scope>NUCLEOTIDE SEQUENCE</scope>
</reference>
<evidence type="ECO:0000259" key="10">
    <source>
        <dbReference type="Pfam" id="PF13878"/>
    </source>
</evidence>
<evidence type="ECO:0000256" key="4">
    <source>
        <dbReference type="ARBA" id="ARBA00022723"/>
    </source>
</evidence>